<evidence type="ECO:0000256" key="1">
    <source>
        <dbReference type="ARBA" id="ARBA00023015"/>
    </source>
</evidence>
<dbReference type="Gene3D" id="1.10.10.60">
    <property type="entry name" value="Homeodomain-like"/>
    <property type="match status" value="2"/>
</dbReference>
<dbReference type="Gene3D" id="2.60.120.10">
    <property type="entry name" value="Jelly Rolls"/>
    <property type="match status" value="1"/>
</dbReference>
<keyword evidence="6" id="KW-1185">Reference proteome</keyword>
<reference evidence="5 6" key="1">
    <citation type="submission" date="2021-03" db="EMBL/GenBank/DDBJ databases">
        <title>Genomic Encyclopedia of Type Strains, Phase IV (KMG-IV): sequencing the most valuable type-strain genomes for metagenomic binning, comparative biology and taxonomic classification.</title>
        <authorList>
            <person name="Goeker M."/>
        </authorList>
    </citation>
    <scope>NUCLEOTIDE SEQUENCE [LARGE SCALE GENOMIC DNA]</scope>
    <source>
        <strain evidence="5 6">DSM 24950</strain>
    </source>
</reference>
<evidence type="ECO:0000259" key="4">
    <source>
        <dbReference type="PROSITE" id="PS01124"/>
    </source>
</evidence>
<dbReference type="InterPro" id="IPR018062">
    <property type="entry name" value="HTH_AraC-typ_CS"/>
</dbReference>
<keyword evidence="3" id="KW-0804">Transcription</keyword>
<dbReference type="SMART" id="SM00342">
    <property type="entry name" value="HTH_ARAC"/>
    <property type="match status" value="1"/>
</dbReference>
<dbReference type="Pfam" id="PF12833">
    <property type="entry name" value="HTH_18"/>
    <property type="match status" value="1"/>
</dbReference>
<dbReference type="PROSITE" id="PS00041">
    <property type="entry name" value="HTH_ARAC_FAMILY_1"/>
    <property type="match status" value="1"/>
</dbReference>
<dbReference type="InterPro" id="IPR018060">
    <property type="entry name" value="HTH_AraC"/>
</dbReference>
<dbReference type="SUPFAM" id="SSF46689">
    <property type="entry name" value="Homeodomain-like"/>
    <property type="match status" value="2"/>
</dbReference>
<comment type="caution">
    <text evidence="5">The sequence shown here is derived from an EMBL/GenBank/DDBJ whole genome shotgun (WGS) entry which is preliminary data.</text>
</comment>
<dbReference type="Proteomes" id="UP001519344">
    <property type="component" value="Unassembled WGS sequence"/>
</dbReference>
<name>A0ABS4I6F8_9BACL</name>
<evidence type="ECO:0000313" key="6">
    <source>
        <dbReference type="Proteomes" id="UP001519344"/>
    </source>
</evidence>
<protein>
    <submittedName>
        <fullName evidence="5">AraC-like DNA-binding protein</fullName>
    </submittedName>
</protein>
<proteinExistence type="predicted"/>
<sequence length="287" mass="32912">MNIEDLNLVPFIRDADYAIRPPFLLGERNLMDYIIFYVQEGIFEICTNGNSHILKEGDLALLQPGDIHTIKGLTNTINPYIHLDFFYHPNRKSSFITLPGQVDLSTYRALMQPTLNQCDGIRIPLKLTFSHSQKMKDLVLKIIECWQLQSYVGRMEAHQLAHEWIAVLIKQYMVSQTGSTQAKPFLNWITSYLAFHISEPISVQDMASRAGLSTSRFTVLFKEHFGLTPHQYLLKFRIEHAQELLKEGKPIKVISEYCGFTDVHHFAKTFKASVGLTPGAYRDSITF</sequence>
<accession>A0ABS4I6F8</accession>
<dbReference type="SUPFAM" id="SSF51182">
    <property type="entry name" value="RmlC-like cupins"/>
    <property type="match status" value="1"/>
</dbReference>
<keyword evidence="2" id="KW-0238">DNA-binding</keyword>
<feature type="domain" description="HTH araC/xylS-type" evidence="4">
    <location>
        <begin position="187"/>
        <end position="284"/>
    </location>
</feature>
<dbReference type="InterPro" id="IPR014710">
    <property type="entry name" value="RmlC-like_jellyroll"/>
</dbReference>
<evidence type="ECO:0000256" key="2">
    <source>
        <dbReference type="ARBA" id="ARBA00023125"/>
    </source>
</evidence>
<dbReference type="PANTHER" id="PTHR43280:SF2">
    <property type="entry name" value="HTH-TYPE TRANSCRIPTIONAL REGULATOR EXSA"/>
    <property type="match status" value="1"/>
</dbReference>
<dbReference type="InterPro" id="IPR011051">
    <property type="entry name" value="RmlC_Cupin_sf"/>
</dbReference>
<dbReference type="PROSITE" id="PS01124">
    <property type="entry name" value="HTH_ARAC_FAMILY_2"/>
    <property type="match status" value="1"/>
</dbReference>
<evidence type="ECO:0000313" key="5">
    <source>
        <dbReference type="EMBL" id="MBP1966499.1"/>
    </source>
</evidence>
<keyword evidence="1" id="KW-0805">Transcription regulation</keyword>
<gene>
    <name evidence="5" type="ORF">J2Z65_005759</name>
</gene>
<dbReference type="EMBL" id="JAGGKV010000022">
    <property type="protein sequence ID" value="MBP1966499.1"/>
    <property type="molecule type" value="Genomic_DNA"/>
</dbReference>
<evidence type="ECO:0000256" key="3">
    <source>
        <dbReference type="ARBA" id="ARBA00023163"/>
    </source>
</evidence>
<dbReference type="RefSeq" id="WP_167068595.1">
    <property type="nucleotide sequence ID" value="NZ_JAAOZR010000096.1"/>
</dbReference>
<organism evidence="5 6">
    <name type="scientific">Paenibacillus aceris</name>
    <dbReference type="NCBI Taxonomy" id="869555"/>
    <lineage>
        <taxon>Bacteria</taxon>
        <taxon>Bacillati</taxon>
        <taxon>Bacillota</taxon>
        <taxon>Bacilli</taxon>
        <taxon>Bacillales</taxon>
        <taxon>Paenibacillaceae</taxon>
        <taxon>Paenibacillus</taxon>
    </lineage>
</organism>
<dbReference type="InterPro" id="IPR009057">
    <property type="entry name" value="Homeodomain-like_sf"/>
</dbReference>
<dbReference type="PANTHER" id="PTHR43280">
    <property type="entry name" value="ARAC-FAMILY TRANSCRIPTIONAL REGULATOR"/>
    <property type="match status" value="1"/>
</dbReference>